<sequence length="38" mass="4111">MSVPAAVATYMKEHLGGKSTVQWLDTEGHLPHLSAPSY</sequence>
<name>A0A392UVU1_9FABA</name>
<dbReference type="AlphaFoldDB" id="A0A392UVU1"/>
<proteinExistence type="predicted"/>
<keyword evidence="2" id="KW-1185">Reference proteome</keyword>
<reference evidence="1 2" key="1">
    <citation type="journal article" date="2018" name="Front. Plant Sci.">
        <title>Red Clover (Trifolium pratense) and Zigzag Clover (T. medium) - A Picture of Genomic Similarities and Differences.</title>
        <authorList>
            <person name="Dluhosova J."/>
            <person name="Istvanek J."/>
            <person name="Nedelnik J."/>
            <person name="Repkova J."/>
        </authorList>
    </citation>
    <scope>NUCLEOTIDE SEQUENCE [LARGE SCALE GENOMIC DNA]</scope>
    <source>
        <strain evidence="2">cv. 10/8</strain>
        <tissue evidence="1">Leaf</tissue>
    </source>
</reference>
<protein>
    <submittedName>
        <fullName evidence="1">Sigma factor sigB regulation protein rsbQ</fullName>
    </submittedName>
</protein>
<dbReference type="Proteomes" id="UP000265520">
    <property type="component" value="Unassembled WGS sequence"/>
</dbReference>
<dbReference type="EMBL" id="LXQA010989183">
    <property type="protein sequence ID" value="MCI80164.1"/>
    <property type="molecule type" value="Genomic_DNA"/>
</dbReference>
<feature type="non-terminal residue" evidence="1">
    <location>
        <position position="38"/>
    </location>
</feature>
<accession>A0A392UVU1</accession>
<evidence type="ECO:0000313" key="2">
    <source>
        <dbReference type="Proteomes" id="UP000265520"/>
    </source>
</evidence>
<evidence type="ECO:0000313" key="1">
    <source>
        <dbReference type="EMBL" id="MCI80164.1"/>
    </source>
</evidence>
<organism evidence="1 2">
    <name type="scientific">Trifolium medium</name>
    <dbReference type="NCBI Taxonomy" id="97028"/>
    <lineage>
        <taxon>Eukaryota</taxon>
        <taxon>Viridiplantae</taxon>
        <taxon>Streptophyta</taxon>
        <taxon>Embryophyta</taxon>
        <taxon>Tracheophyta</taxon>
        <taxon>Spermatophyta</taxon>
        <taxon>Magnoliopsida</taxon>
        <taxon>eudicotyledons</taxon>
        <taxon>Gunneridae</taxon>
        <taxon>Pentapetalae</taxon>
        <taxon>rosids</taxon>
        <taxon>fabids</taxon>
        <taxon>Fabales</taxon>
        <taxon>Fabaceae</taxon>
        <taxon>Papilionoideae</taxon>
        <taxon>50 kb inversion clade</taxon>
        <taxon>NPAAA clade</taxon>
        <taxon>Hologalegina</taxon>
        <taxon>IRL clade</taxon>
        <taxon>Trifolieae</taxon>
        <taxon>Trifolium</taxon>
    </lineage>
</organism>
<comment type="caution">
    <text evidence="1">The sequence shown here is derived from an EMBL/GenBank/DDBJ whole genome shotgun (WGS) entry which is preliminary data.</text>
</comment>